<feature type="compositionally biased region" description="Basic and acidic residues" evidence="1">
    <location>
        <begin position="11"/>
        <end position="23"/>
    </location>
</feature>
<dbReference type="EnsemblProtists" id="HpaT810931">
    <property type="protein sequence ID" value="HpaP810931"/>
    <property type="gene ID" value="HpaG810931"/>
</dbReference>
<reference evidence="2" key="2">
    <citation type="submission" date="2015-06" db="UniProtKB">
        <authorList>
            <consortium name="EnsemblProtists"/>
        </authorList>
    </citation>
    <scope>IDENTIFICATION</scope>
    <source>
        <strain evidence="2">Emoy2</strain>
    </source>
</reference>
<dbReference type="AlphaFoldDB" id="M4BWN0"/>
<protein>
    <recommendedName>
        <fullName evidence="4">RxLR effector candidate protein</fullName>
    </recommendedName>
</protein>
<dbReference type="EMBL" id="JH598005">
    <property type="status" value="NOT_ANNOTATED_CDS"/>
    <property type="molecule type" value="Genomic_DNA"/>
</dbReference>
<evidence type="ECO:0000256" key="1">
    <source>
        <dbReference type="SAM" id="MobiDB-lite"/>
    </source>
</evidence>
<evidence type="ECO:0000313" key="2">
    <source>
        <dbReference type="EnsemblProtists" id="HpaP810931"/>
    </source>
</evidence>
<proteinExistence type="predicted"/>
<sequence>MQRRRSTTRTSRVDRDMGVRRAGDIQVRIHRVAHTGQQDDPSSTGKSIVEDLAVVAQPQLEDVEGISPQQPVEKGSQEETETLNVLVNEGSSVGAYTLDLIAPPKLNSEITQLPTLEPKRFLRDLRSGKVKQICGLVTDDEYVTDIW</sequence>
<dbReference type="VEuPathDB" id="FungiDB:HpaG810931"/>
<accession>M4BWN0</accession>
<name>M4BWN0_HYAAE</name>
<evidence type="ECO:0008006" key="4">
    <source>
        <dbReference type="Google" id="ProtNLM"/>
    </source>
</evidence>
<dbReference type="Proteomes" id="UP000011713">
    <property type="component" value="Unassembled WGS sequence"/>
</dbReference>
<keyword evidence="3" id="KW-1185">Reference proteome</keyword>
<dbReference type="InParanoid" id="M4BWN0"/>
<organism evidence="2 3">
    <name type="scientific">Hyaloperonospora arabidopsidis (strain Emoy2)</name>
    <name type="common">Downy mildew agent</name>
    <name type="synonym">Peronospora arabidopsidis</name>
    <dbReference type="NCBI Taxonomy" id="559515"/>
    <lineage>
        <taxon>Eukaryota</taxon>
        <taxon>Sar</taxon>
        <taxon>Stramenopiles</taxon>
        <taxon>Oomycota</taxon>
        <taxon>Peronosporomycetes</taxon>
        <taxon>Peronosporales</taxon>
        <taxon>Peronosporaceae</taxon>
        <taxon>Hyaloperonospora</taxon>
    </lineage>
</organism>
<dbReference type="HOGENOM" id="CLU_1771631_0_0_1"/>
<reference evidence="3" key="1">
    <citation type="journal article" date="2010" name="Science">
        <title>Signatures of adaptation to obligate biotrophy in the Hyaloperonospora arabidopsidis genome.</title>
        <authorList>
            <person name="Baxter L."/>
            <person name="Tripathy S."/>
            <person name="Ishaque N."/>
            <person name="Boot N."/>
            <person name="Cabral A."/>
            <person name="Kemen E."/>
            <person name="Thines M."/>
            <person name="Ah-Fong A."/>
            <person name="Anderson R."/>
            <person name="Badejoko W."/>
            <person name="Bittner-Eddy P."/>
            <person name="Boore J.L."/>
            <person name="Chibucos M.C."/>
            <person name="Coates M."/>
            <person name="Dehal P."/>
            <person name="Delehaunty K."/>
            <person name="Dong S."/>
            <person name="Downton P."/>
            <person name="Dumas B."/>
            <person name="Fabro G."/>
            <person name="Fronick C."/>
            <person name="Fuerstenberg S.I."/>
            <person name="Fulton L."/>
            <person name="Gaulin E."/>
            <person name="Govers F."/>
            <person name="Hughes L."/>
            <person name="Humphray S."/>
            <person name="Jiang R.H."/>
            <person name="Judelson H."/>
            <person name="Kamoun S."/>
            <person name="Kyung K."/>
            <person name="Meijer H."/>
            <person name="Minx P."/>
            <person name="Morris P."/>
            <person name="Nelson J."/>
            <person name="Phuntumart V."/>
            <person name="Qutob D."/>
            <person name="Rehmany A."/>
            <person name="Rougon-Cardoso A."/>
            <person name="Ryden P."/>
            <person name="Torto-Alalibo T."/>
            <person name="Studholme D."/>
            <person name="Wang Y."/>
            <person name="Win J."/>
            <person name="Wood J."/>
            <person name="Clifton S.W."/>
            <person name="Rogers J."/>
            <person name="Van den Ackerveken G."/>
            <person name="Jones J.D."/>
            <person name="McDowell J.M."/>
            <person name="Beynon J."/>
            <person name="Tyler B.M."/>
        </authorList>
    </citation>
    <scope>NUCLEOTIDE SEQUENCE [LARGE SCALE GENOMIC DNA]</scope>
    <source>
        <strain evidence="3">Emoy2</strain>
    </source>
</reference>
<evidence type="ECO:0000313" key="3">
    <source>
        <dbReference type="Proteomes" id="UP000011713"/>
    </source>
</evidence>
<feature type="region of interest" description="Disordered" evidence="1">
    <location>
        <begin position="1"/>
        <end position="26"/>
    </location>
</feature>